<evidence type="ECO:0000256" key="1">
    <source>
        <dbReference type="SAM" id="Coils"/>
    </source>
</evidence>
<dbReference type="Proteomes" id="UP001497482">
    <property type="component" value="Chromosome 9"/>
</dbReference>
<dbReference type="PRINTS" id="PR02062">
    <property type="entry name" value="CENTROSOME78"/>
</dbReference>
<dbReference type="AlphaFoldDB" id="A0AAV2MRV2"/>
<dbReference type="PANTHER" id="PTHR24110:SF3">
    <property type="entry name" value="CENTROSOMAL PROTEIN OF 78 KDA"/>
    <property type="match status" value="1"/>
</dbReference>
<dbReference type="GO" id="GO:0005813">
    <property type="term" value="C:centrosome"/>
    <property type="evidence" value="ECO:0007669"/>
    <property type="project" value="TreeGrafter"/>
</dbReference>
<dbReference type="InterPro" id="IPR026212">
    <property type="entry name" value="Cep78"/>
</dbReference>
<reference evidence="3 4" key="1">
    <citation type="submission" date="2024-04" db="EMBL/GenBank/DDBJ databases">
        <authorList>
            <person name="Waldvogel A.-M."/>
            <person name="Schoenle A."/>
        </authorList>
    </citation>
    <scope>NUCLEOTIDE SEQUENCE [LARGE SCALE GENOMIC DNA]</scope>
</reference>
<feature type="coiled-coil region" evidence="1">
    <location>
        <begin position="464"/>
        <end position="507"/>
    </location>
</feature>
<dbReference type="SUPFAM" id="SSF52047">
    <property type="entry name" value="RNI-like"/>
    <property type="match status" value="1"/>
</dbReference>
<dbReference type="SMART" id="SM00368">
    <property type="entry name" value="LRR_RI"/>
    <property type="match status" value="5"/>
</dbReference>
<dbReference type="GO" id="GO:0036064">
    <property type="term" value="C:ciliary basal body"/>
    <property type="evidence" value="ECO:0007669"/>
    <property type="project" value="TreeGrafter"/>
</dbReference>
<dbReference type="PANTHER" id="PTHR24110">
    <property type="entry name" value="CENTROSOMAL PROTEIN OF 78 KDA"/>
    <property type="match status" value="1"/>
</dbReference>
<dbReference type="Gene3D" id="3.80.10.10">
    <property type="entry name" value="Ribonuclease Inhibitor"/>
    <property type="match status" value="2"/>
</dbReference>
<feature type="compositionally biased region" description="Polar residues" evidence="2">
    <location>
        <begin position="350"/>
        <end position="366"/>
    </location>
</feature>
<dbReference type="InterPro" id="IPR001611">
    <property type="entry name" value="Leu-rich_rpt"/>
</dbReference>
<evidence type="ECO:0000256" key="2">
    <source>
        <dbReference type="SAM" id="MobiDB-lite"/>
    </source>
</evidence>
<name>A0AAV2MRV2_KNICA</name>
<evidence type="ECO:0000313" key="4">
    <source>
        <dbReference type="Proteomes" id="UP001497482"/>
    </source>
</evidence>
<dbReference type="InterPro" id="IPR032675">
    <property type="entry name" value="LRR_dom_sf"/>
</dbReference>
<gene>
    <name evidence="3" type="ORF">KC01_LOCUS41594</name>
</gene>
<evidence type="ECO:0008006" key="5">
    <source>
        <dbReference type="Google" id="ProtNLM"/>
    </source>
</evidence>
<dbReference type="EMBL" id="OZ035831">
    <property type="protein sequence ID" value="CAL1615696.1"/>
    <property type="molecule type" value="Genomic_DNA"/>
</dbReference>
<feature type="region of interest" description="Disordered" evidence="2">
    <location>
        <begin position="341"/>
        <end position="366"/>
    </location>
</feature>
<proteinExistence type="predicted"/>
<keyword evidence="1" id="KW-0175">Coiled coil</keyword>
<feature type="compositionally biased region" description="Basic residues" evidence="2">
    <location>
        <begin position="672"/>
        <end position="687"/>
    </location>
</feature>
<dbReference type="GO" id="GO:0044782">
    <property type="term" value="P:cilium organization"/>
    <property type="evidence" value="ECO:0007669"/>
    <property type="project" value="TreeGrafter"/>
</dbReference>
<accession>A0AAV2MRV2</accession>
<evidence type="ECO:0000313" key="3">
    <source>
        <dbReference type="EMBL" id="CAL1615696.1"/>
    </source>
</evidence>
<dbReference type="Pfam" id="PF13516">
    <property type="entry name" value="LRR_6"/>
    <property type="match status" value="1"/>
</dbReference>
<dbReference type="FunFam" id="3.80.10.10:FF:000070">
    <property type="entry name" value="Centrosomal protein of 78 kDa"/>
    <property type="match status" value="1"/>
</dbReference>
<feature type="region of interest" description="Disordered" evidence="2">
    <location>
        <begin position="643"/>
        <end position="737"/>
    </location>
</feature>
<sequence>MQRSKIVHEGAQIRRRGAHDFLAYYDFLCARQDSVPLPAVTMNLDKGILDFNGDRIKHPDWPPILDSIAINKQLHHVAISSTYQSLGLGDGDRRYFRTSMKKKIPTIRSKDMTFKLSKAVRDTLTVSPNLKTLQLNGLPLRERDLIVLTKGLAKSVSLENLSLANCPISDEGLEIICQSVKYSTSIRTVDFTGCNLTWRGAEHMANIIKHQGMQRHGTAWAESLRYRQPHFERMTGLRRVTLNCNSLIGDRGAAALANELAEDLWVKAVDLQRCGLSNEGARRLLETLKTNSTLSVLDVRSNPLIDKVLIKTILEKVLMNADGESPEFVWIKPTVTESQRTAGFKRRALPSSSRGKSLSRNAVRKTNSSVIGGSRVLHQKSCSQLRYFPWRTAARAGRQRGLPPGATVVDQSFQGAASVKIIVDSDSEEDDGEEPDIVVEAEQKPSSPAAQDEITERQFRRLQMELKECRLMLAEERRARLRSETRLKEFELENARLRTANLSLTETLANSSSAPAAFSALEDEAVLESIENSFKKFHAFLDLLKDAGLDQLVSMAGLEKSDFQPLGKPQLSSTLGPPLAATLSRNQHVNTFGDLRTETSLSAKVLSPPPITPAVVMPTQSSSSSASSCHGDNLLDVTFTQTAKSPQVPEVEGEPTVDQQSKPIQKYARGCMKTHHSQRSHSPHSHSTHSNGSQAYSDASHRSSRLCSKSSVREVISDKVDSDRSLTSPGSGRDDIMNRITSLRGLGTQSFSTLF</sequence>
<protein>
    <recommendedName>
        <fullName evidence="5">Centrosomal protein 78</fullName>
    </recommendedName>
</protein>
<feature type="compositionally biased region" description="Basic and acidic residues" evidence="2">
    <location>
        <begin position="711"/>
        <end position="724"/>
    </location>
</feature>
<organism evidence="3 4">
    <name type="scientific">Knipowitschia caucasica</name>
    <name type="common">Caucasian dwarf goby</name>
    <name type="synonym">Pomatoschistus caucasicus</name>
    <dbReference type="NCBI Taxonomy" id="637954"/>
    <lineage>
        <taxon>Eukaryota</taxon>
        <taxon>Metazoa</taxon>
        <taxon>Chordata</taxon>
        <taxon>Craniata</taxon>
        <taxon>Vertebrata</taxon>
        <taxon>Euteleostomi</taxon>
        <taxon>Actinopterygii</taxon>
        <taxon>Neopterygii</taxon>
        <taxon>Teleostei</taxon>
        <taxon>Neoteleostei</taxon>
        <taxon>Acanthomorphata</taxon>
        <taxon>Gobiaria</taxon>
        <taxon>Gobiiformes</taxon>
        <taxon>Gobioidei</taxon>
        <taxon>Gobiidae</taxon>
        <taxon>Gobiinae</taxon>
        <taxon>Knipowitschia</taxon>
    </lineage>
</organism>
<keyword evidence="4" id="KW-1185">Reference proteome</keyword>